<dbReference type="InterPro" id="IPR041108">
    <property type="entry name" value="PP_kinase_C_1"/>
</dbReference>
<dbReference type="Pfam" id="PF13090">
    <property type="entry name" value="PP_kinase_C"/>
    <property type="match status" value="1"/>
</dbReference>
<dbReference type="InterPro" id="IPR024953">
    <property type="entry name" value="PP_kinase_middle"/>
</dbReference>
<dbReference type="Gene3D" id="1.20.58.310">
    <property type="entry name" value="Polyphosphate kinase N-terminal domain"/>
    <property type="match status" value="1"/>
</dbReference>
<dbReference type="InterPro" id="IPR025198">
    <property type="entry name" value="PPK_N_dom"/>
</dbReference>
<dbReference type="GO" id="GO:0006799">
    <property type="term" value="P:polyphosphate biosynthetic process"/>
    <property type="evidence" value="ECO:0007669"/>
    <property type="project" value="InterPro"/>
</dbReference>
<dbReference type="Pfam" id="PF02503">
    <property type="entry name" value="PP_kinase"/>
    <property type="match status" value="1"/>
</dbReference>
<gene>
    <name evidence="11" type="primary">ppk1</name>
    <name evidence="11" type="ORF">CBP76_02790</name>
</gene>
<evidence type="ECO:0000256" key="1">
    <source>
        <dbReference type="ARBA" id="ARBA00022553"/>
    </source>
</evidence>
<comment type="PTM">
    <text evidence="6">An intermediate of this reaction is the autophosphorylated ppk in which a phosphate is covalently linked to a histidine residue through a N-P bond.</text>
</comment>
<keyword evidence="4 11" id="KW-0418">Kinase</keyword>
<dbReference type="InterPro" id="IPR025200">
    <property type="entry name" value="PPK_C_dom2"/>
</dbReference>
<comment type="catalytic activity">
    <reaction evidence="6">
        <text>[phosphate](n) + ATP = [phosphate](n+1) + ADP</text>
        <dbReference type="Rhea" id="RHEA:19573"/>
        <dbReference type="Rhea" id="RHEA-COMP:9859"/>
        <dbReference type="Rhea" id="RHEA-COMP:14280"/>
        <dbReference type="ChEBI" id="CHEBI:16838"/>
        <dbReference type="ChEBI" id="CHEBI:30616"/>
        <dbReference type="ChEBI" id="CHEBI:456216"/>
        <dbReference type="EC" id="2.7.4.1"/>
    </reaction>
</comment>
<keyword evidence="2 6" id="KW-0808">Transferase</keyword>
<evidence type="ECO:0000313" key="11">
    <source>
        <dbReference type="EMBL" id="PMD73077.1"/>
    </source>
</evidence>
<accession>A0A2N7AWF2</accession>
<dbReference type="Gene3D" id="3.30.1840.10">
    <property type="entry name" value="Polyphosphate kinase middle domain"/>
    <property type="match status" value="1"/>
</dbReference>
<dbReference type="EC" id="2.7.4.1" evidence="6"/>
<dbReference type="InterPro" id="IPR036830">
    <property type="entry name" value="PP_kinase_middle_dom_sf"/>
</dbReference>
<dbReference type="PANTHER" id="PTHR30218:SF0">
    <property type="entry name" value="POLYPHOSPHATE KINASE"/>
    <property type="match status" value="1"/>
</dbReference>
<dbReference type="RefSeq" id="WP_102195410.1">
    <property type="nucleotide sequence ID" value="NZ_NIPR01000005.1"/>
</dbReference>
<comment type="similarity">
    <text evidence="6">Belongs to the polyphosphate kinase 1 (PPK1) family.</text>
</comment>
<comment type="caution">
    <text evidence="11">The sequence shown here is derived from an EMBL/GenBank/DDBJ whole genome shotgun (WGS) entry which is preliminary data.</text>
</comment>
<dbReference type="Gene3D" id="3.30.870.10">
    <property type="entry name" value="Endonuclease Chain A"/>
    <property type="match status" value="2"/>
</dbReference>
<dbReference type="SUPFAM" id="SSF140356">
    <property type="entry name" value="PPK N-terminal domain-like"/>
    <property type="match status" value="1"/>
</dbReference>
<keyword evidence="5" id="KW-0067">ATP-binding</keyword>
<evidence type="ECO:0000259" key="8">
    <source>
        <dbReference type="Pfam" id="PF13089"/>
    </source>
</evidence>
<sequence>MKDKYYNRDLSWILFDRRVIDLAYDPNIPLLEKMRFLAIASNNLDEFFRVRMHNIHTLVKENKSETRTGFSGKKILDLAYEFNTENIKKQYTAYEAAIKEAKKRKLFSLMKYRDLSDSEKKTVKKFYTKKVVPRLDMQRFSKEYKFRKNLYFLMETPKYVYTCQIPEDLGRLVATGVDNHYILIEDVMRHAAKDLVRKYKISKIFVFRVTYDKNKPYDFLDKKMPNEKYLNTMIHYVDTRDLREVMRVEFSGNDESKGRDYFAKLLNITKKSVYKIPGPVDLKFLNNFYKLYKDHSDVVFPPVDALKWNSNKNILRHLDNSSLLVQYPYDSFSVFIDYLEAAVHDPKTTKIFITIYRTEDNSDLLRLLQEASAKGIDVTAIVELRARFDEVHNIDVAKVLQSAGVNVLYGDKVNKVHSKICLALHADNTGYVQIGTGNYNAITAHFFSDISFFTSNQMYIDDAIKFFDHLVNQAKVQYQLFATSPNGINDMILRNIKKAVVAYKRDGQGEVFMKVNGLTDIDIINAIYDAAKVGLPFRLLVRGACSLKLGVCGPKEDIRIKSIVGEMLEHSRIFKFQYGTERTDVWISSADMMTRNLERRVELAVPIIEEKPKRQLLKIIKMYSKDTENSYRMNNEGDYEKMSEEHGISAQQTWISRLKWRKYINTK</sequence>
<feature type="domain" description="Polyphosphate kinase middle" evidence="7">
    <location>
        <begin position="119"/>
        <end position="288"/>
    </location>
</feature>
<evidence type="ECO:0000259" key="7">
    <source>
        <dbReference type="Pfam" id="PF02503"/>
    </source>
</evidence>
<name>A0A2N7AWF2_9LACO</name>
<feature type="domain" description="Polyphosphate kinase C-terminal" evidence="10">
    <location>
        <begin position="314"/>
        <end position="474"/>
    </location>
</feature>
<dbReference type="SUPFAM" id="SSF56024">
    <property type="entry name" value="Phospholipase D/nuclease"/>
    <property type="match status" value="2"/>
</dbReference>
<dbReference type="Pfam" id="PF13089">
    <property type="entry name" value="PP_kinase_N"/>
    <property type="match status" value="1"/>
</dbReference>
<dbReference type="GO" id="GO:0005524">
    <property type="term" value="F:ATP binding"/>
    <property type="evidence" value="ECO:0007669"/>
    <property type="project" value="UniProtKB-KW"/>
</dbReference>
<evidence type="ECO:0000256" key="3">
    <source>
        <dbReference type="ARBA" id="ARBA00022741"/>
    </source>
</evidence>
<organism evidence="11 12">
    <name type="scientific">Companilactobacillus nuruki</name>
    <dbReference type="NCBI Taxonomy" id="1993540"/>
    <lineage>
        <taxon>Bacteria</taxon>
        <taxon>Bacillati</taxon>
        <taxon>Bacillota</taxon>
        <taxon>Bacilli</taxon>
        <taxon>Lactobacillales</taxon>
        <taxon>Lactobacillaceae</taxon>
        <taxon>Companilactobacillus</taxon>
    </lineage>
</organism>
<evidence type="ECO:0000259" key="10">
    <source>
        <dbReference type="Pfam" id="PF17941"/>
    </source>
</evidence>
<dbReference type="Proteomes" id="UP000235649">
    <property type="component" value="Unassembled WGS sequence"/>
</dbReference>
<evidence type="ECO:0000256" key="6">
    <source>
        <dbReference type="RuleBase" id="RU003800"/>
    </source>
</evidence>
<dbReference type="InterPro" id="IPR003414">
    <property type="entry name" value="PP_kinase"/>
</dbReference>
<dbReference type="PANTHER" id="PTHR30218">
    <property type="entry name" value="POLYPHOSPHATE KINASE"/>
    <property type="match status" value="1"/>
</dbReference>
<dbReference type="GO" id="GO:0008976">
    <property type="term" value="F:polyphosphate kinase activity"/>
    <property type="evidence" value="ECO:0007669"/>
    <property type="project" value="UniProtKB-EC"/>
</dbReference>
<proteinExistence type="inferred from homology"/>
<dbReference type="OrthoDB" id="9761456at2"/>
<feature type="domain" description="Polyphosphate kinase C-terminal" evidence="9">
    <location>
        <begin position="483"/>
        <end position="645"/>
    </location>
</feature>
<dbReference type="SUPFAM" id="SSF143724">
    <property type="entry name" value="PHP14-like"/>
    <property type="match status" value="1"/>
</dbReference>
<keyword evidence="1 6" id="KW-0597">Phosphoprotein</keyword>
<dbReference type="AlphaFoldDB" id="A0A2N7AWF2"/>
<feature type="domain" description="Polyphosphate kinase N-terminal" evidence="8">
    <location>
        <begin position="5"/>
        <end position="103"/>
    </location>
</feature>
<keyword evidence="12" id="KW-1185">Reference proteome</keyword>
<dbReference type="EMBL" id="NIPR01000005">
    <property type="protein sequence ID" value="PMD73077.1"/>
    <property type="molecule type" value="Genomic_DNA"/>
</dbReference>
<dbReference type="InterPro" id="IPR036832">
    <property type="entry name" value="PPK_N_dom_sf"/>
</dbReference>
<evidence type="ECO:0000256" key="4">
    <source>
        <dbReference type="ARBA" id="ARBA00022777"/>
    </source>
</evidence>
<evidence type="ECO:0000259" key="9">
    <source>
        <dbReference type="Pfam" id="PF13090"/>
    </source>
</evidence>
<comment type="function">
    <text evidence="6">Catalyzes the reversible transfer of the terminal phosphate of ATP to form a long-chain polyphosphate (polyP).</text>
</comment>
<keyword evidence="3" id="KW-0547">Nucleotide-binding</keyword>
<protein>
    <recommendedName>
        <fullName evidence="6">Polyphosphate kinase</fullName>
        <ecNumber evidence="6">2.7.4.1</ecNumber>
    </recommendedName>
</protein>
<dbReference type="Pfam" id="PF17941">
    <property type="entry name" value="PP_kinase_C_1"/>
    <property type="match status" value="1"/>
</dbReference>
<dbReference type="NCBIfam" id="TIGR03705">
    <property type="entry name" value="poly_P_kin"/>
    <property type="match status" value="1"/>
</dbReference>
<dbReference type="PIRSF" id="PIRSF015589">
    <property type="entry name" value="PP_kinase"/>
    <property type="match status" value="1"/>
</dbReference>
<evidence type="ECO:0000313" key="12">
    <source>
        <dbReference type="Proteomes" id="UP000235649"/>
    </source>
</evidence>
<dbReference type="GO" id="GO:0009358">
    <property type="term" value="C:polyphosphate kinase complex"/>
    <property type="evidence" value="ECO:0007669"/>
    <property type="project" value="InterPro"/>
</dbReference>
<evidence type="ECO:0000256" key="2">
    <source>
        <dbReference type="ARBA" id="ARBA00022679"/>
    </source>
</evidence>
<reference evidence="11 12" key="1">
    <citation type="submission" date="2017-05" db="EMBL/GenBank/DDBJ databases">
        <title>Lactobacillus nurukis nov., sp. nov., isolated from nuruk.</title>
        <authorList>
            <person name="Kim S.-J."/>
        </authorList>
    </citation>
    <scope>NUCLEOTIDE SEQUENCE [LARGE SCALE GENOMIC DNA]</scope>
    <source>
        <strain evidence="11 12">SYF10-1a</strain>
    </source>
</reference>
<evidence type="ECO:0000256" key="5">
    <source>
        <dbReference type="ARBA" id="ARBA00022840"/>
    </source>
</evidence>